<reference evidence="2" key="1">
    <citation type="submission" date="2021-01" db="UniProtKB">
        <authorList>
            <consortium name="EnsemblMetazoa"/>
        </authorList>
    </citation>
    <scope>IDENTIFICATION</scope>
</reference>
<dbReference type="InterPro" id="IPR018952">
    <property type="entry name" value="2-5-oligoAdlate_synth_1_dom2/C"/>
</dbReference>
<protein>
    <recommendedName>
        <fullName evidence="1">MATH domain-containing protein</fullName>
    </recommendedName>
</protein>
<dbReference type="CDD" id="cd00121">
    <property type="entry name" value="MATH"/>
    <property type="match status" value="1"/>
</dbReference>
<dbReference type="PANTHER" id="PTHR11258:SF11">
    <property type="entry name" value="C2H2-TYPE DOMAIN-CONTAINING PROTEIN"/>
    <property type="match status" value="1"/>
</dbReference>
<dbReference type="GO" id="GO:0001730">
    <property type="term" value="F:2'-5'-oligoadenylate synthetase activity"/>
    <property type="evidence" value="ECO:0007669"/>
    <property type="project" value="TreeGrafter"/>
</dbReference>
<dbReference type="PROSITE" id="PS50144">
    <property type="entry name" value="MATH"/>
    <property type="match status" value="1"/>
</dbReference>
<accession>A0A7M5VFB2</accession>
<feature type="domain" description="MATH" evidence="1">
    <location>
        <begin position="23"/>
        <end position="157"/>
    </location>
</feature>
<dbReference type="EnsemblMetazoa" id="CLYHEMT010396.1">
    <property type="protein sequence ID" value="CLYHEMP010396.1"/>
    <property type="gene ID" value="CLYHEMG010396"/>
</dbReference>
<name>A0A7M5VFB2_9CNID</name>
<dbReference type="InterPro" id="IPR008974">
    <property type="entry name" value="TRAF-like"/>
</dbReference>
<dbReference type="Pfam" id="PF10421">
    <property type="entry name" value="OAS1_C"/>
    <property type="match status" value="1"/>
</dbReference>
<dbReference type="Pfam" id="PF00917">
    <property type="entry name" value="MATH"/>
    <property type="match status" value="1"/>
</dbReference>
<dbReference type="Proteomes" id="UP000594262">
    <property type="component" value="Unplaced"/>
</dbReference>
<dbReference type="OrthoDB" id="1885901at2759"/>
<dbReference type="AlphaFoldDB" id="A0A7M5VFB2"/>
<dbReference type="GO" id="GO:0016020">
    <property type="term" value="C:membrane"/>
    <property type="evidence" value="ECO:0007669"/>
    <property type="project" value="TreeGrafter"/>
</dbReference>
<evidence type="ECO:0000259" key="1">
    <source>
        <dbReference type="PROSITE" id="PS50144"/>
    </source>
</evidence>
<dbReference type="GeneID" id="136801134"/>
<keyword evidence="3" id="KW-1185">Reference proteome</keyword>
<dbReference type="SUPFAM" id="SSF81631">
    <property type="entry name" value="PAP/OAS1 substrate-binding domain"/>
    <property type="match status" value="1"/>
</dbReference>
<dbReference type="GO" id="GO:0003725">
    <property type="term" value="F:double-stranded RNA binding"/>
    <property type="evidence" value="ECO:0007669"/>
    <property type="project" value="TreeGrafter"/>
</dbReference>
<dbReference type="RefSeq" id="XP_066913856.1">
    <property type="nucleotide sequence ID" value="XM_067057755.1"/>
</dbReference>
<proteinExistence type="predicted"/>
<dbReference type="GO" id="GO:0005829">
    <property type="term" value="C:cytosol"/>
    <property type="evidence" value="ECO:0007669"/>
    <property type="project" value="TreeGrafter"/>
</dbReference>
<dbReference type="InterPro" id="IPR002083">
    <property type="entry name" value="MATH/TRAF_dom"/>
</dbReference>
<sequence>MDNKKQPIIKLLRFCLLKTDSQHAKFQFRLENFQSLENHVISQIFLFAGHRWKLQLSKKNGLIGMFLRWYGPEGDRYKQFPIDEEEEENCSCTVNIIVAIVNIFNQQKSIKEGKRHENDIFEKVKQGIGYGSMVMEKDLLDNVGYVVDDSLYLHIELRLVKTLFHSQFELPFDDQINLIGGYDFHNAHWAFTFYPEGDEEIDRLLDQEREDQIQYSSLYLQRIDDKGVESQRHNVRFRIIVPGRKEVSLDKHFCAEESNWYGTCKFMTTEELREMESLNLSLIFEHVVPYFYFALNQQFINEETFLKIHFLRLFPHERGMFLEFRLLKDPDNASVTKCRLVLVNYNAKKGSKNKPIKRGRKIQVCWFVEILCPRDVEESIGVECNSKRMVQDYIVDRCGEEIDYEFPIPFEKLFEEDSRFVDEEGNISVRISVYCCNIVSEDSRRVVSLDETFNFYEELRRSLTPPPCQVIEKYIEPPPEPLVIEDQQQQNRFDPTDTEDDLEKDLMIKSLSEHLNSSYDYIQKLERHPVKAKSIRQTQSLASLIQFSRPSDEEIKHLALMAKKLEDILYGLPVGVEKVLHSGPLAQGTLVATNICLDFVLYLEEYRKYQGSLPLFMQLIIEAIKQHASKSPSDLRLNRWDKDYRLPFISNVYHASDNCVIFRCGDVNVSLLISQGFRGFRNATSIYKKAGRVKNTGLYQYIVMMSYLQVKFVALQPFRCKELICVVKSWSDGVLWRTSECRPGSYLLTLLVIHAFQIVEQKAIAKTPSFDLEVLRYFEDCVTNQNILIEWNLNYNSTHYPYPVVNNEPFVRDPTIPYHNVAKSGLKDWSQLRKEVRAWVESLKF</sequence>
<dbReference type="Gene3D" id="1.10.1410.20">
    <property type="entry name" value="2'-5'-oligoadenylate synthetase 1, domain 2"/>
    <property type="match status" value="1"/>
</dbReference>
<organism evidence="2 3">
    <name type="scientific">Clytia hemisphaerica</name>
    <dbReference type="NCBI Taxonomy" id="252671"/>
    <lineage>
        <taxon>Eukaryota</taxon>
        <taxon>Metazoa</taxon>
        <taxon>Cnidaria</taxon>
        <taxon>Hydrozoa</taxon>
        <taxon>Hydroidolina</taxon>
        <taxon>Leptothecata</taxon>
        <taxon>Obeliida</taxon>
        <taxon>Clytiidae</taxon>
        <taxon>Clytia</taxon>
    </lineage>
</organism>
<dbReference type="SUPFAM" id="SSF49599">
    <property type="entry name" value="TRAF domain-like"/>
    <property type="match status" value="1"/>
</dbReference>
<evidence type="ECO:0000313" key="3">
    <source>
        <dbReference type="Proteomes" id="UP000594262"/>
    </source>
</evidence>
<dbReference type="GO" id="GO:0005654">
    <property type="term" value="C:nucleoplasm"/>
    <property type="evidence" value="ECO:0007669"/>
    <property type="project" value="TreeGrafter"/>
</dbReference>
<dbReference type="Gene3D" id="2.60.210.10">
    <property type="entry name" value="Apoptosis, Tumor Necrosis Factor Receptor Associated Protein 2, Chain A"/>
    <property type="match status" value="1"/>
</dbReference>
<evidence type="ECO:0000313" key="2">
    <source>
        <dbReference type="EnsemblMetazoa" id="CLYHEMP010396.1"/>
    </source>
</evidence>
<dbReference type="PANTHER" id="PTHR11258">
    <property type="entry name" value="2-5 OLIGOADENYLATE SYNTHETASE"/>
    <property type="match status" value="1"/>
</dbReference>